<dbReference type="InterPro" id="IPR024088">
    <property type="entry name" value="Tyr-tRNA-ligase_bac-type"/>
</dbReference>
<dbReference type="GO" id="GO:0005829">
    <property type="term" value="C:cytosol"/>
    <property type="evidence" value="ECO:0007669"/>
    <property type="project" value="TreeGrafter"/>
</dbReference>
<dbReference type="InterPro" id="IPR014729">
    <property type="entry name" value="Rossmann-like_a/b/a_fold"/>
</dbReference>
<dbReference type="GO" id="GO:0005524">
    <property type="term" value="F:ATP binding"/>
    <property type="evidence" value="ECO:0007669"/>
    <property type="project" value="UniProtKB-KW"/>
</dbReference>
<dbReference type="GO" id="GO:0004831">
    <property type="term" value="F:tyrosine-tRNA ligase activity"/>
    <property type="evidence" value="ECO:0007669"/>
    <property type="project" value="UniProtKB-EC"/>
</dbReference>
<keyword evidence="6" id="KW-0030">Aminoacyl-tRNA synthetase</keyword>
<evidence type="ECO:0000256" key="1">
    <source>
        <dbReference type="ARBA" id="ARBA00013160"/>
    </source>
</evidence>
<dbReference type="PRINTS" id="PR01040">
    <property type="entry name" value="TRNASYNTHTYR"/>
</dbReference>
<keyword evidence="5" id="KW-0648">Protein biosynthesis</keyword>
<dbReference type="PANTHER" id="PTHR11766">
    <property type="entry name" value="TYROSYL-TRNA SYNTHETASE"/>
    <property type="match status" value="1"/>
</dbReference>
<reference evidence="8" key="1">
    <citation type="journal article" date="2014" name="Front. Microbiol.">
        <title>High frequency of phylogenetically diverse reductive dehalogenase-homologous genes in deep subseafloor sedimentary metagenomes.</title>
        <authorList>
            <person name="Kawai M."/>
            <person name="Futagami T."/>
            <person name="Toyoda A."/>
            <person name="Takaki Y."/>
            <person name="Nishi S."/>
            <person name="Hori S."/>
            <person name="Arai W."/>
            <person name="Tsubouchi T."/>
            <person name="Morono Y."/>
            <person name="Uchiyama I."/>
            <person name="Ito T."/>
            <person name="Fujiyama A."/>
            <person name="Inagaki F."/>
            <person name="Takami H."/>
        </authorList>
    </citation>
    <scope>NUCLEOTIDE SEQUENCE</scope>
    <source>
        <strain evidence="8">Expedition CK06-06</strain>
    </source>
</reference>
<sequence>QDITHLLKRGVAEIIIEEEMIELLRSGKKLRLKEGFDPSFPDIHLGHMVALRKLRQFQELGHQIVLIVADWTARIGDPSGVSVTRPMLSKEQVHANAETYMKQFFKVVDRERTEVRWQSEWFGKVTLSDVIQLTSKFTIAQLMAREDFSNRYDAGQPITIAELLYPLLQAYDSVAIRADVEFGGTDQKFNLLVGRDK</sequence>
<protein>
    <recommendedName>
        <fullName evidence="1">tyrosine--tRNA ligase</fullName>
        <ecNumber evidence="1">6.1.1.1</ecNumber>
    </recommendedName>
</protein>
<evidence type="ECO:0000256" key="2">
    <source>
        <dbReference type="ARBA" id="ARBA00022598"/>
    </source>
</evidence>
<gene>
    <name evidence="8" type="ORF">S06H3_59609</name>
</gene>
<evidence type="ECO:0000256" key="3">
    <source>
        <dbReference type="ARBA" id="ARBA00022741"/>
    </source>
</evidence>
<organism evidence="8">
    <name type="scientific">marine sediment metagenome</name>
    <dbReference type="NCBI Taxonomy" id="412755"/>
    <lineage>
        <taxon>unclassified sequences</taxon>
        <taxon>metagenomes</taxon>
        <taxon>ecological metagenomes</taxon>
    </lineage>
</organism>
<evidence type="ECO:0000256" key="5">
    <source>
        <dbReference type="ARBA" id="ARBA00022917"/>
    </source>
</evidence>
<dbReference type="EMBL" id="BARV01038756">
    <property type="protein sequence ID" value="GAI50661.1"/>
    <property type="molecule type" value="Genomic_DNA"/>
</dbReference>
<comment type="catalytic activity">
    <reaction evidence="7">
        <text>tRNA(Tyr) + L-tyrosine + ATP = L-tyrosyl-tRNA(Tyr) + AMP + diphosphate + H(+)</text>
        <dbReference type="Rhea" id="RHEA:10220"/>
        <dbReference type="Rhea" id="RHEA-COMP:9706"/>
        <dbReference type="Rhea" id="RHEA-COMP:9707"/>
        <dbReference type="ChEBI" id="CHEBI:15378"/>
        <dbReference type="ChEBI" id="CHEBI:30616"/>
        <dbReference type="ChEBI" id="CHEBI:33019"/>
        <dbReference type="ChEBI" id="CHEBI:58315"/>
        <dbReference type="ChEBI" id="CHEBI:78442"/>
        <dbReference type="ChEBI" id="CHEBI:78536"/>
        <dbReference type="ChEBI" id="CHEBI:456215"/>
        <dbReference type="EC" id="6.1.1.1"/>
    </reaction>
</comment>
<dbReference type="Pfam" id="PF00579">
    <property type="entry name" value="tRNA-synt_1b"/>
    <property type="match status" value="1"/>
</dbReference>
<dbReference type="InterPro" id="IPR002307">
    <property type="entry name" value="Tyr-tRNA-ligase"/>
</dbReference>
<accession>X1Q7C3</accession>
<dbReference type="AlphaFoldDB" id="X1Q7C3"/>
<evidence type="ECO:0000256" key="6">
    <source>
        <dbReference type="ARBA" id="ARBA00023146"/>
    </source>
</evidence>
<evidence type="ECO:0000313" key="8">
    <source>
        <dbReference type="EMBL" id="GAI50661.1"/>
    </source>
</evidence>
<dbReference type="NCBIfam" id="TIGR00234">
    <property type="entry name" value="tyrS"/>
    <property type="match status" value="1"/>
</dbReference>
<dbReference type="EC" id="6.1.1.1" evidence="1"/>
<proteinExistence type="predicted"/>
<name>X1Q7C3_9ZZZZ</name>
<evidence type="ECO:0000256" key="7">
    <source>
        <dbReference type="ARBA" id="ARBA00048248"/>
    </source>
</evidence>
<keyword evidence="3" id="KW-0547">Nucleotide-binding</keyword>
<dbReference type="SUPFAM" id="SSF52374">
    <property type="entry name" value="Nucleotidylyl transferase"/>
    <property type="match status" value="1"/>
</dbReference>
<comment type="caution">
    <text evidence="8">The sequence shown here is derived from an EMBL/GenBank/DDBJ whole genome shotgun (WGS) entry which is preliminary data.</text>
</comment>
<dbReference type="PANTHER" id="PTHR11766:SF1">
    <property type="entry name" value="TYROSINE--TRNA LIGASE"/>
    <property type="match status" value="1"/>
</dbReference>
<dbReference type="Gene3D" id="3.40.50.620">
    <property type="entry name" value="HUPs"/>
    <property type="match status" value="1"/>
</dbReference>
<feature type="non-terminal residue" evidence="8">
    <location>
        <position position="1"/>
    </location>
</feature>
<keyword evidence="2" id="KW-0436">Ligase</keyword>
<keyword evidence="4" id="KW-0067">ATP-binding</keyword>
<dbReference type="InterPro" id="IPR002305">
    <property type="entry name" value="aa-tRNA-synth_Ic"/>
</dbReference>
<dbReference type="GO" id="GO:0006437">
    <property type="term" value="P:tyrosyl-tRNA aminoacylation"/>
    <property type="evidence" value="ECO:0007669"/>
    <property type="project" value="InterPro"/>
</dbReference>
<evidence type="ECO:0000256" key="4">
    <source>
        <dbReference type="ARBA" id="ARBA00022840"/>
    </source>
</evidence>